<protein>
    <submittedName>
        <fullName evidence="9">Uncharacterized protein</fullName>
    </submittedName>
</protein>
<dbReference type="SUPFAM" id="SSF49493">
    <property type="entry name" value="HSP40/DnaJ peptide-binding domain"/>
    <property type="match status" value="2"/>
</dbReference>
<dbReference type="Gene3D" id="1.10.287.110">
    <property type="entry name" value="DnaJ domain"/>
    <property type="match status" value="1"/>
</dbReference>
<evidence type="ECO:0000256" key="6">
    <source>
        <dbReference type="SAM" id="MobiDB-lite"/>
    </source>
</evidence>
<dbReference type="Proteomes" id="UP000765509">
    <property type="component" value="Unassembled WGS sequence"/>
</dbReference>
<keyword evidence="4 5" id="KW-0862">Zinc</keyword>
<dbReference type="CDD" id="cd10719">
    <property type="entry name" value="DnaJ_zf"/>
    <property type="match status" value="1"/>
</dbReference>
<feature type="compositionally biased region" description="Polar residues" evidence="6">
    <location>
        <begin position="205"/>
        <end position="214"/>
    </location>
</feature>
<dbReference type="AlphaFoldDB" id="A0A9Q3GBH5"/>
<dbReference type="OrthoDB" id="550424at2759"/>
<proteinExistence type="predicted"/>
<dbReference type="InterPro" id="IPR036410">
    <property type="entry name" value="HSP_DnaJ_Cys-rich_dom_sf"/>
</dbReference>
<keyword evidence="10" id="KW-1185">Reference proteome</keyword>
<reference evidence="9" key="1">
    <citation type="submission" date="2021-03" db="EMBL/GenBank/DDBJ databases">
        <title>Draft genome sequence of rust myrtle Austropuccinia psidii MF-1, a brazilian biotype.</title>
        <authorList>
            <person name="Quecine M.C."/>
            <person name="Pachon D.M.R."/>
            <person name="Bonatelli M.L."/>
            <person name="Correr F.H."/>
            <person name="Franceschini L.M."/>
            <person name="Leite T.F."/>
            <person name="Margarido G.R.A."/>
            <person name="Almeida C.A."/>
            <person name="Ferrarezi J.A."/>
            <person name="Labate C.A."/>
        </authorList>
    </citation>
    <scope>NUCLEOTIDE SEQUENCE</scope>
    <source>
        <strain evidence="9">MF-1</strain>
    </source>
</reference>
<feature type="region of interest" description="Disordered" evidence="6">
    <location>
        <begin position="183"/>
        <end position="215"/>
    </location>
</feature>
<evidence type="ECO:0000256" key="4">
    <source>
        <dbReference type="ARBA" id="ARBA00022833"/>
    </source>
</evidence>
<dbReference type="Pfam" id="PF00226">
    <property type="entry name" value="DnaJ"/>
    <property type="match status" value="1"/>
</dbReference>
<keyword evidence="2" id="KW-0677">Repeat</keyword>
<dbReference type="Gene3D" id="2.60.260.20">
    <property type="entry name" value="Urease metallochaperone UreE, N-terminal domain"/>
    <property type="match status" value="2"/>
</dbReference>
<accession>A0A9Q3GBH5</accession>
<dbReference type="InterPro" id="IPR008971">
    <property type="entry name" value="HSP40/DnaJ_pept-bd"/>
</dbReference>
<dbReference type="CDD" id="cd06257">
    <property type="entry name" value="DnaJ"/>
    <property type="match status" value="1"/>
</dbReference>
<evidence type="ECO:0000256" key="5">
    <source>
        <dbReference type="PROSITE-ProRule" id="PRU00546"/>
    </source>
</evidence>
<dbReference type="InterPro" id="IPR002939">
    <property type="entry name" value="DnaJ_C"/>
</dbReference>
<gene>
    <name evidence="9" type="ORF">O181_001095</name>
</gene>
<dbReference type="InterPro" id="IPR036869">
    <property type="entry name" value="J_dom_sf"/>
</dbReference>
<dbReference type="GO" id="GO:0030544">
    <property type="term" value="F:Hsp70 protein binding"/>
    <property type="evidence" value="ECO:0007669"/>
    <property type="project" value="InterPro"/>
</dbReference>
<dbReference type="PANTHER" id="PTHR43888">
    <property type="entry name" value="DNAJ-LIKE-2, ISOFORM A-RELATED"/>
    <property type="match status" value="1"/>
</dbReference>
<keyword evidence="1 5" id="KW-0479">Metal-binding</keyword>
<dbReference type="FunFam" id="2.10.230.10:FF:000001">
    <property type="entry name" value="DnaJ subfamily A member 2"/>
    <property type="match status" value="1"/>
</dbReference>
<evidence type="ECO:0000313" key="10">
    <source>
        <dbReference type="Proteomes" id="UP000765509"/>
    </source>
</evidence>
<dbReference type="SUPFAM" id="SSF46565">
    <property type="entry name" value="Chaperone J-domain"/>
    <property type="match status" value="1"/>
</dbReference>
<organism evidence="9 10">
    <name type="scientific">Austropuccinia psidii MF-1</name>
    <dbReference type="NCBI Taxonomy" id="1389203"/>
    <lineage>
        <taxon>Eukaryota</taxon>
        <taxon>Fungi</taxon>
        <taxon>Dikarya</taxon>
        <taxon>Basidiomycota</taxon>
        <taxon>Pucciniomycotina</taxon>
        <taxon>Pucciniomycetes</taxon>
        <taxon>Pucciniales</taxon>
        <taxon>Sphaerophragmiaceae</taxon>
        <taxon>Austropuccinia</taxon>
    </lineage>
</organism>
<dbReference type="InterPro" id="IPR018253">
    <property type="entry name" value="DnaJ_domain_CS"/>
</dbReference>
<dbReference type="Pfam" id="PF01556">
    <property type="entry name" value="DnaJ_C"/>
    <property type="match status" value="1"/>
</dbReference>
<evidence type="ECO:0000259" key="8">
    <source>
        <dbReference type="PROSITE" id="PS51188"/>
    </source>
</evidence>
<feature type="domain" description="CR-type" evidence="8">
    <location>
        <begin position="231"/>
        <end position="315"/>
    </location>
</feature>
<dbReference type="SMART" id="SM00271">
    <property type="entry name" value="DnaJ"/>
    <property type="match status" value="1"/>
</dbReference>
<name>A0A9Q3GBH5_9BASI</name>
<dbReference type="SUPFAM" id="SSF57938">
    <property type="entry name" value="DnaJ/Hsp40 cysteine-rich domain"/>
    <property type="match status" value="1"/>
</dbReference>
<feature type="domain" description="J" evidence="7">
    <location>
        <begin position="86"/>
        <end position="149"/>
    </location>
</feature>
<comment type="caution">
    <text evidence="9">The sequence shown here is derived from an EMBL/GenBank/DDBJ whole genome shotgun (WGS) entry which is preliminary data.</text>
</comment>
<dbReference type="InterPro" id="IPR001305">
    <property type="entry name" value="HSP_DnaJ_Cys-rich_dom"/>
</dbReference>
<sequence>MSSRDQKTEKIDIFSGIVTFFDVKKFLSPSCPSLPFHQSSTSSSGIVLIKIGFVFDTLGSSLYLLDNSSFTKNIISMNFDHSNDSNLYEVLGVPPDASRADIRAAYHRLAKQSHPDKNPGADPAVFHALQHAYETLSDPEKRTAYDTHVQRSSTTNLQPSFTRGHMFEDLFTSMFRDDLSRGFFAQTHPPPPFGRPQASLRTHPRQPSTPTIKSPDSRVEFVCSLEDLMNGRKVVIEVERQLGCSHCNGSGFRPNAPLRPCRRCDGQGVISSGQSLHGISIFSRSTCSACHGQGSKLSSRDSCSTCSGARIIAKIETVEWKITKGILPGRSITLSDMGDAQPGFLPGDLTFVLQLAPHPTFKMISPDSRDLLLTASITLSESLLGMDRVLFHHLDGRSIRIRLPPPQEHGHTVIKPNELRVMRGMGLPGLSDHDKPGDLWIKLEVEWPTAEWVRSQDFHLLRNALPPSRPDFPQTFQANSHQVYGRLEQASYDKRIAAVAGLAS</sequence>
<dbReference type="GO" id="GO:0051082">
    <property type="term" value="F:unfolded protein binding"/>
    <property type="evidence" value="ECO:0007669"/>
    <property type="project" value="InterPro"/>
</dbReference>
<dbReference type="Gene3D" id="2.10.230.10">
    <property type="entry name" value="Heat shock protein DnaJ, cysteine-rich domain"/>
    <property type="match status" value="1"/>
</dbReference>
<dbReference type="GO" id="GO:0008270">
    <property type="term" value="F:zinc ion binding"/>
    <property type="evidence" value="ECO:0007669"/>
    <property type="project" value="UniProtKB-KW"/>
</dbReference>
<dbReference type="PROSITE" id="PS51188">
    <property type="entry name" value="ZF_CR"/>
    <property type="match status" value="1"/>
</dbReference>
<dbReference type="EMBL" id="AVOT02000149">
    <property type="protein sequence ID" value="MBW0461380.1"/>
    <property type="molecule type" value="Genomic_DNA"/>
</dbReference>
<dbReference type="Pfam" id="PF00684">
    <property type="entry name" value="DnaJ_CXXCXGXG"/>
    <property type="match status" value="1"/>
</dbReference>
<keyword evidence="3 5" id="KW-0863">Zinc-finger</keyword>
<evidence type="ECO:0000256" key="3">
    <source>
        <dbReference type="ARBA" id="ARBA00022771"/>
    </source>
</evidence>
<dbReference type="PRINTS" id="PR00625">
    <property type="entry name" value="JDOMAIN"/>
</dbReference>
<evidence type="ECO:0000256" key="2">
    <source>
        <dbReference type="ARBA" id="ARBA00022737"/>
    </source>
</evidence>
<feature type="zinc finger region" description="CR-type" evidence="5">
    <location>
        <begin position="231"/>
        <end position="315"/>
    </location>
</feature>
<evidence type="ECO:0000313" key="9">
    <source>
        <dbReference type="EMBL" id="MBW0461380.1"/>
    </source>
</evidence>
<evidence type="ECO:0000259" key="7">
    <source>
        <dbReference type="PROSITE" id="PS50076"/>
    </source>
</evidence>
<dbReference type="InterPro" id="IPR001623">
    <property type="entry name" value="DnaJ_domain"/>
</dbReference>
<dbReference type="InterPro" id="IPR044713">
    <property type="entry name" value="DNJA1/2-like"/>
</dbReference>
<dbReference type="GO" id="GO:0006457">
    <property type="term" value="P:protein folding"/>
    <property type="evidence" value="ECO:0007669"/>
    <property type="project" value="InterPro"/>
</dbReference>
<dbReference type="PROSITE" id="PS50076">
    <property type="entry name" value="DNAJ_2"/>
    <property type="match status" value="1"/>
</dbReference>
<dbReference type="PROSITE" id="PS00636">
    <property type="entry name" value="DNAJ_1"/>
    <property type="match status" value="1"/>
</dbReference>
<evidence type="ECO:0000256" key="1">
    <source>
        <dbReference type="ARBA" id="ARBA00022723"/>
    </source>
</evidence>